<accession>A0A8B6DSJ8</accession>
<organism evidence="2 3">
    <name type="scientific">Mytilus galloprovincialis</name>
    <name type="common">Mediterranean mussel</name>
    <dbReference type="NCBI Taxonomy" id="29158"/>
    <lineage>
        <taxon>Eukaryota</taxon>
        <taxon>Metazoa</taxon>
        <taxon>Spiralia</taxon>
        <taxon>Lophotrochozoa</taxon>
        <taxon>Mollusca</taxon>
        <taxon>Bivalvia</taxon>
        <taxon>Autobranchia</taxon>
        <taxon>Pteriomorphia</taxon>
        <taxon>Mytilida</taxon>
        <taxon>Mytiloidea</taxon>
        <taxon>Mytilidae</taxon>
        <taxon>Mytilinae</taxon>
        <taxon>Mytilus</taxon>
    </lineage>
</organism>
<name>A0A8B6DSJ8_MYTGA</name>
<dbReference type="PANTHER" id="PTHR40472">
    <property type="entry name" value="RICIN B-TYPE LECTIN DOMAIN-CONTAINING PROTEIN"/>
    <property type="match status" value="1"/>
</dbReference>
<dbReference type="Proteomes" id="UP000596742">
    <property type="component" value="Unassembled WGS sequence"/>
</dbReference>
<proteinExistence type="predicted"/>
<feature type="chain" id="PRO_5033025440" evidence="1">
    <location>
        <begin position="17"/>
        <end position="435"/>
    </location>
</feature>
<dbReference type="AlphaFoldDB" id="A0A8B6DSJ8"/>
<reference evidence="2" key="1">
    <citation type="submission" date="2018-11" db="EMBL/GenBank/DDBJ databases">
        <authorList>
            <person name="Alioto T."/>
            <person name="Alioto T."/>
        </authorList>
    </citation>
    <scope>NUCLEOTIDE SEQUENCE</scope>
</reference>
<protein>
    <submittedName>
        <fullName evidence="2">Uncharacterized protein</fullName>
    </submittedName>
</protein>
<evidence type="ECO:0000256" key="1">
    <source>
        <dbReference type="SAM" id="SignalP"/>
    </source>
</evidence>
<feature type="signal peptide" evidence="1">
    <location>
        <begin position="1"/>
        <end position="16"/>
    </location>
</feature>
<dbReference type="EMBL" id="UYJE01003879">
    <property type="protein sequence ID" value="VDI23084.1"/>
    <property type="molecule type" value="Genomic_DNA"/>
</dbReference>
<dbReference type="PANTHER" id="PTHR40472:SF6">
    <property type="entry name" value="RICIN B-TYPE LECTIN DOMAIN-CONTAINING PROTEIN"/>
    <property type="match status" value="1"/>
</dbReference>
<dbReference type="OrthoDB" id="6056206at2759"/>
<keyword evidence="3" id="KW-1185">Reference proteome</keyword>
<gene>
    <name evidence="2" type="ORF">MGAL_10B017716</name>
</gene>
<evidence type="ECO:0000313" key="2">
    <source>
        <dbReference type="EMBL" id="VDI23084.1"/>
    </source>
</evidence>
<keyword evidence="1" id="KW-0732">Signal</keyword>
<comment type="caution">
    <text evidence="2">The sequence shown here is derived from an EMBL/GenBank/DDBJ whole genome shotgun (WGS) entry which is preliminary data.</text>
</comment>
<sequence length="435" mass="48854">MKVLILLALCIVIVLAEETRKIRSTTSNHIVAGLNAGKEIASFFENNTEIPKVLSSLAKNVAPFLGVIGPLVSFIAGFFNKPGPSAELLAIQRLAKDIDRRFDKVDSQFAEVKGLIQWNTVKVQYSDLEQKINAVYRKYREMYSAPTSALAGEKVLFITNYESDFQNSGIKLYEGVLNVGNVFGDGLLIPCMKFTLYDRKKCGTFSSGILKLLLRAAEVELAYLQVKGLSKNVPYHTSQWKSRMYQIRSVMSHADSTIANKYHDQSGADIDKYALDHSTNNMNNHDFANHLYSFLAKKYYWRDWLVIAYKDVTGDDKHFQHECSGHLKFRDRGRNIVVASVDKRKSHMDLNAAKTVVNGVTDHTSRQQHRPVHQTVYHRFNAHEAYDTFASAAKSGCSPYAAAGVVQNEASPSYAAAPGRFVLRNAKYNHIHIFG</sequence>
<dbReference type="InterPro" id="IPR039051">
    <property type="entry name" value="SE-CTX-like"/>
</dbReference>
<evidence type="ECO:0000313" key="3">
    <source>
        <dbReference type="Proteomes" id="UP000596742"/>
    </source>
</evidence>